<dbReference type="Proteomes" id="UP001628091">
    <property type="component" value="Unassembled WGS sequence"/>
</dbReference>
<evidence type="ECO:0000259" key="2">
    <source>
        <dbReference type="Pfam" id="PF04324"/>
    </source>
</evidence>
<dbReference type="CDD" id="cd19946">
    <property type="entry name" value="GlpA-like_Fer2_BFD-like"/>
    <property type="match status" value="1"/>
</dbReference>
<feature type="domain" description="FAD/NAD(P)-binding" evidence="3">
    <location>
        <begin position="28"/>
        <end position="337"/>
    </location>
</feature>
<dbReference type="PRINTS" id="PR00368">
    <property type="entry name" value="FADPNR"/>
</dbReference>
<dbReference type="InterPro" id="IPR036188">
    <property type="entry name" value="FAD/NAD-bd_sf"/>
</dbReference>
<evidence type="ECO:0000313" key="4">
    <source>
        <dbReference type="EMBL" id="GAB1584028.1"/>
    </source>
</evidence>
<dbReference type="InterPro" id="IPR041854">
    <property type="entry name" value="BFD-like_2Fe2S-bd_dom_sf"/>
</dbReference>
<dbReference type="Gene3D" id="3.50.50.60">
    <property type="entry name" value="FAD/NAD(P)-binding domain"/>
    <property type="match status" value="2"/>
</dbReference>
<dbReference type="Pfam" id="PF07992">
    <property type="entry name" value="Pyr_redox_2"/>
    <property type="match status" value="1"/>
</dbReference>
<organism evidence="4 5">
    <name type="scientific">Phyllobacterium phragmitis</name>
    <dbReference type="NCBI Taxonomy" id="2670329"/>
    <lineage>
        <taxon>Bacteria</taxon>
        <taxon>Pseudomonadati</taxon>
        <taxon>Pseudomonadota</taxon>
        <taxon>Alphaproteobacteria</taxon>
        <taxon>Hyphomicrobiales</taxon>
        <taxon>Phyllobacteriaceae</taxon>
        <taxon>Phyllobacterium</taxon>
    </lineage>
</organism>
<dbReference type="SUPFAM" id="SSF51905">
    <property type="entry name" value="FAD/NAD(P)-binding domain"/>
    <property type="match status" value="1"/>
</dbReference>
<dbReference type="InterPro" id="IPR023753">
    <property type="entry name" value="FAD/NAD-binding_dom"/>
</dbReference>
<dbReference type="PRINTS" id="PR00469">
    <property type="entry name" value="PNDRDTASEII"/>
</dbReference>
<feature type="domain" description="BFD-like [2Fe-2S]-binding" evidence="2">
    <location>
        <begin position="396"/>
        <end position="448"/>
    </location>
</feature>
<accession>A0ABQ0H526</accession>
<dbReference type="RefSeq" id="WP_407866531.1">
    <property type="nucleotide sequence ID" value="NZ_BAAFZP010000002.1"/>
</dbReference>
<gene>
    <name evidence="4" type="ORF">PPNSA23_39710</name>
</gene>
<proteinExistence type="predicted"/>
<dbReference type="PIRSF" id="PIRSF037495">
    <property type="entry name" value="Opine_OX_OoxA/HcnB"/>
    <property type="match status" value="1"/>
</dbReference>
<dbReference type="InterPro" id="IPR017224">
    <property type="entry name" value="Opine_Oxase_asu/HCN_bsu"/>
</dbReference>
<dbReference type="Pfam" id="PF04324">
    <property type="entry name" value="Fer2_BFD"/>
    <property type="match status" value="1"/>
</dbReference>
<sequence>MTEQVQEKCEAVFRPDLRKNESPKRDEYDVAVIGAGPAGLAAAALTAKAGLATLLLDENQGPGGQVWRAVTTTPVQDKALLGKDYWAGQALVDEMRGSGAEILQGATVWSLDRNLEIGVSVNGRACFVKAKRVIIATGALERPFPIPGWTLPGVMTAGAAQTVLKSSGLLPEGRTVIAGQGPLLWLLSAQILRMGGKIDLVLDTTDKRNYRRALPHAAAFITSPYFLKGLSMMREVRRKTRVVSGITSLAASGEGRVQSLAFEAQGKKTTVPVDVLLLHQGVVPNVNLAMSAGVRHHWDDAQLCWVPELDANGASSVPGIHIAGDGAGIGGALAAVARGRIAARAAIDALKPEAGANLPGVSELKAAVARAEKGRLFLDILFRPAKQFRVPSGDTIVCRCEEVTAQDIRDSVAVGATGPNQLKAYRRTGMGPCQGRLCGLTVSELMAEARGKTPEEIGYYRLRAPVKPIMLSELAQLPKTDEATKAVVR</sequence>
<dbReference type="PANTHER" id="PTHR42949:SF3">
    <property type="entry name" value="ANAEROBIC GLYCEROL-3-PHOSPHATE DEHYDROGENASE SUBUNIT B"/>
    <property type="match status" value="1"/>
</dbReference>
<keyword evidence="5" id="KW-1185">Reference proteome</keyword>
<reference evidence="4 5" key="1">
    <citation type="submission" date="2024-10" db="EMBL/GenBank/DDBJ databases">
        <title>Isolation, draft genome sequencing and identification of Phyllobacterium sp. NSA23, isolated from leaf soil.</title>
        <authorList>
            <person name="Akita H."/>
        </authorList>
    </citation>
    <scope>NUCLEOTIDE SEQUENCE [LARGE SCALE GENOMIC DNA]</scope>
    <source>
        <strain evidence="4 5">NSA23</strain>
    </source>
</reference>
<name>A0ABQ0H526_9HYPH</name>
<keyword evidence="1" id="KW-0560">Oxidoreductase</keyword>
<evidence type="ECO:0000313" key="5">
    <source>
        <dbReference type="Proteomes" id="UP001628091"/>
    </source>
</evidence>
<dbReference type="InterPro" id="IPR007419">
    <property type="entry name" value="BFD-like_2Fe2S-bd_dom"/>
</dbReference>
<evidence type="ECO:0000259" key="3">
    <source>
        <dbReference type="Pfam" id="PF07992"/>
    </source>
</evidence>
<dbReference type="Gene3D" id="1.10.10.1100">
    <property type="entry name" value="BFD-like [2Fe-2S]-binding domain"/>
    <property type="match status" value="1"/>
</dbReference>
<dbReference type="PANTHER" id="PTHR42949">
    <property type="entry name" value="ANAEROBIC GLYCEROL-3-PHOSPHATE DEHYDROGENASE SUBUNIT B"/>
    <property type="match status" value="1"/>
</dbReference>
<evidence type="ECO:0000256" key="1">
    <source>
        <dbReference type="ARBA" id="ARBA00023002"/>
    </source>
</evidence>
<dbReference type="InterPro" id="IPR051691">
    <property type="entry name" value="Metab_Enz_Cyan_OpOx_G3PDH"/>
</dbReference>
<comment type="caution">
    <text evidence="4">The sequence shown here is derived from an EMBL/GenBank/DDBJ whole genome shotgun (WGS) entry which is preliminary data.</text>
</comment>
<dbReference type="EMBL" id="BAAFZP010000002">
    <property type="protein sequence ID" value="GAB1584028.1"/>
    <property type="molecule type" value="Genomic_DNA"/>
</dbReference>
<protein>
    <submittedName>
        <fullName evidence="4">NAD(P)/FAD-dependent oxidoreductase</fullName>
    </submittedName>
</protein>